<feature type="signal peptide" evidence="1">
    <location>
        <begin position="1"/>
        <end position="15"/>
    </location>
</feature>
<dbReference type="EMBL" id="QUZK01000052">
    <property type="protein sequence ID" value="RFF29054.1"/>
    <property type="molecule type" value="Genomic_DNA"/>
</dbReference>
<feature type="chain" id="PRO_5017565766" evidence="1">
    <location>
        <begin position="16"/>
        <end position="345"/>
    </location>
</feature>
<name>A0A3E1K5W7_9GAMM</name>
<reference evidence="2 3" key="1">
    <citation type="submission" date="2018-08" db="EMBL/GenBank/DDBJ databases">
        <title>Wenzhouxiangella salilacus sp. nov., a novel bacterium isolated from a saline lake in Xinjiang Province, China.</title>
        <authorList>
            <person name="Han S."/>
        </authorList>
    </citation>
    <scope>NUCLEOTIDE SEQUENCE [LARGE SCALE GENOMIC DNA]</scope>
    <source>
        <strain evidence="2 3">XDB06</strain>
    </source>
</reference>
<proteinExistence type="predicted"/>
<sequence length="345" mass="37247">MLLALTFLLVGQASATGEINVLTDLKSPFPPGCVAVSLPQGPAPGGDELFNETIAVPSVNASQPAAQVRVRIWRTGCHDEGYSVVMVRLRKVSGGRVLVPRVFAEAGEVDVPDHMAQLIRHPAVGNVGASGNEIGEQGITYMLGVDPFSIDGETEFWPEDYNGLFTLDMYWGDYSGSDESHYVLFSIPEYVPEFDPPQNAFPTLHGRMSGQYTVEGLPYSGLVLQIGEQYNPNGPDTNNVTAIFFTYFNGAPFWVLGAATELEPGFDIVTLDMLEFAGGEFITSNPGSYDPGDVDIDSIGTMTIEALDCNTLLVGYNFSEGGLGAGQFEATRLLRMAGYDCNPWQ</sequence>
<evidence type="ECO:0000256" key="1">
    <source>
        <dbReference type="SAM" id="SignalP"/>
    </source>
</evidence>
<evidence type="ECO:0000313" key="2">
    <source>
        <dbReference type="EMBL" id="RFF29054.1"/>
    </source>
</evidence>
<keyword evidence="3" id="KW-1185">Reference proteome</keyword>
<accession>A0A3E1K5W7</accession>
<gene>
    <name evidence="2" type="ORF">DZC52_14455</name>
</gene>
<evidence type="ECO:0000313" key="3">
    <source>
        <dbReference type="Proteomes" id="UP000260351"/>
    </source>
</evidence>
<keyword evidence="1" id="KW-0732">Signal</keyword>
<organism evidence="2 3">
    <name type="scientific">Wenzhouxiangella sediminis</name>
    <dbReference type="NCBI Taxonomy" id="1792836"/>
    <lineage>
        <taxon>Bacteria</taxon>
        <taxon>Pseudomonadati</taxon>
        <taxon>Pseudomonadota</taxon>
        <taxon>Gammaproteobacteria</taxon>
        <taxon>Chromatiales</taxon>
        <taxon>Wenzhouxiangellaceae</taxon>
        <taxon>Wenzhouxiangella</taxon>
    </lineage>
</organism>
<comment type="caution">
    <text evidence="2">The sequence shown here is derived from an EMBL/GenBank/DDBJ whole genome shotgun (WGS) entry which is preliminary data.</text>
</comment>
<dbReference type="AlphaFoldDB" id="A0A3E1K5W7"/>
<protein>
    <submittedName>
        <fullName evidence="2">Uncharacterized protein</fullName>
    </submittedName>
</protein>
<dbReference type="Proteomes" id="UP000260351">
    <property type="component" value="Unassembled WGS sequence"/>
</dbReference>